<organism evidence="2 3">
    <name type="scientific">Tanacetum coccineum</name>
    <dbReference type="NCBI Taxonomy" id="301880"/>
    <lineage>
        <taxon>Eukaryota</taxon>
        <taxon>Viridiplantae</taxon>
        <taxon>Streptophyta</taxon>
        <taxon>Embryophyta</taxon>
        <taxon>Tracheophyta</taxon>
        <taxon>Spermatophyta</taxon>
        <taxon>Magnoliopsida</taxon>
        <taxon>eudicotyledons</taxon>
        <taxon>Gunneridae</taxon>
        <taxon>Pentapetalae</taxon>
        <taxon>asterids</taxon>
        <taxon>campanulids</taxon>
        <taxon>Asterales</taxon>
        <taxon>Asteraceae</taxon>
        <taxon>Asteroideae</taxon>
        <taxon>Anthemideae</taxon>
        <taxon>Anthemidinae</taxon>
        <taxon>Tanacetum</taxon>
    </lineage>
</organism>
<evidence type="ECO:0008006" key="4">
    <source>
        <dbReference type="Google" id="ProtNLM"/>
    </source>
</evidence>
<reference evidence="2" key="1">
    <citation type="journal article" date="2022" name="Int. J. Mol. Sci.">
        <title>Draft Genome of Tanacetum Coccineum: Genomic Comparison of Closely Related Tanacetum-Family Plants.</title>
        <authorList>
            <person name="Yamashiro T."/>
            <person name="Shiraishi A."/>
            <person name="Nakayama K."/>
            <person name="Satake H."/>
        </authorList>
    </citation>
    <scope>NUCLEOTIDE SEQUENCE</scope>
</reference>
<name>A0ABQ4WT01_9ASTR</name>
<dbReference type="Proteomes" id="UP001151760">
    <property type="component" value="Unassembled WGS sequence"/>
</dbReference>
<sequence length="294" mass="31971">MDVVPMDDIAIDVESLATKYLIVDWKTHVLMINTAVHKLTGGRAGRGGGRTREKRGRGDGKTGEPNDQGVEANKGVDGVPDFSTIIAQQLQNLLPTILAQGNVMNVTVNNGRRGCSYKEFLACNLKEYNGKGGAIVYTCWIENMESVQDMSRCGDDQKVKYIIGSFVDIRDGSSNGAKDNSEGCAESGRDMNVKDDNKRTTTGNAFATTVNPVRREYTGATPKCANCNLHHSPESLCRSCFNYNHLGHLAKDCRVVPRMVNLVNARNPTAAQGACFECGGNDDFKEACPRLNQA</sequence>
<gene>
    <name evidence="2" type="ORF">Tco_0629396</name>
</gene>
<dbReference type="EMBL" id="BQNB010008909">
    <property type="protein sequence ID" value="GJS56034.1"/>
    <property type="molecule type" value="Genomic_DNA"/>
</dbReference>
<evidence type="ECO:0000256" key="1">
    <source>
        <dbReference type="SAM" id="MobiDB-lite"/>
    </source>
</evidence>
<evidence type="ECO:0000313" key="2">
    <source>
        <dbReference type="EMBL" id="GJS56034.1"/>
    </source>
</evidence>
<feature type="region of interest" description="Disordered" evidence="1">
    <location>
        <begin position="42"/>
        <end position="74"/>
    </location>
</feature>
<feature type="region of interest" description="Disordered" evidence="1">
    <location>
        <begin position="173"/>
        <end position="200"/>
    </location>
</feature>
<protein>
    <recommendedName>
        <fullName evidence="4">CCHC-type domain-containing protein</fullName>
    </recommendedName>
</protein>
<comment type="caution">
    <text evidence="2">The sequence shown here is derived from an EMBL/GenBank/DDBJ whole genome shotgun (WGS) entry which is preliminary data.</text>
</comment>
<accession>A0ABQ4WT01</accession>
<feature type="compositionally biased region" description="Basic and acidic residues" evidence="1">
    <location>
        <begin position="187"/>
        <end position="199"/>
    </location>
</feature>
<keyword evidence="3" id="KW-1185">Reference proteome</keyword>
<evidence type="ECO:0000313" key="3">
    <source>
        <dbReference type="Proteomes" id="UP001151760"/>
    </source>
</evidence>
<dbReference type="Gene3D" id="4.10.60.10">
    <property type="entry name" value="Zinc finger, CCHC-type"/>
    <property type="match status" value="1"/>
</dbReference>
<proteinExistence type="predicted"/>
<reference evidence="2" key="2">
    <citation type="submission" date="2022-01" db="EMBL/GenBank/DDBJ databases">
        <authorList>
            <person name="Yamashiro T."/>
            <person name="Shiraishi A."/>
            <person name="Satake H."/>
            <person name="Nakayama K."/>
        </authorList>
    </citation>
    <scope>NUCLEOTIDE SEQUENCE</scope>
</reference>